<dbReference type="InterPro" id="IPR045864">
    <property type="entry name" value="aa-tRNA-synth_II/BPL/LPL"/>
</dbReference>
<dbReference type="OMA" id="EQNCIDR"/>
<keyword evidence="11" id="KW-1185">Reference proteome</keyword>
<dbReference type="GO" id="GO:0005524">
    <property type="term" value="F:ATP binding"/>
    <property type="evidence" value="ECO:0007669"/>
    <property type="project" value="UniProtKB-KW"/>
</dbReference>
<dbReference type="InterPro" id="IPR010978">
    <property type="entry name" value="tRNA-bd_arm"/>
</dbReference>
<sequence length="507" mass="57128">MAAPMRLCRGLGLRPRWLRRGLPLLFSRVRSGRPAAAAAAGRSRLYEHARGGWTARPQLNLEALSAQLGEAERELETRKGPLGPRDLREIVSVATWQRLVEVQEEIAVLEAEKEKVAEEVGNIVHPAYNALRKQGRDLRLRLNALRQQELELDEKYYQRALRLPNRTHPDAVLVLPFKKIPGSIKFFIIPGLIFISPCVKGHLEIGEDLDIIRQRRLSHISGYRSFYLRGAGAMLQQALVQFTYNKLVKKGFIPMTVPDLLKGAVFEGCGMPPEASSSLLYNIDPSRFEDLSLAGTSEVGIAGYFMDHAVNLKDTPVRTACVSTCYRAETETRHESWGLYRVHQFTKVEMFGVTANETGFESEALLDEFLAVQKEIFSELGLHYKVLDMPTQELGLPAYRKFDIEAWMPGRDKYGEISSASNCTDYQSRRLNIMYYNQEGRLSYAHTVNGTACAVPRMLIALLESNQLKDGSVRVPDVLQPLMGTEIIGKPSYTPLKYIGPNQPKRH</sequence>
<dbReference type="InterPro" id="IPR006195">
    <property type="entry name" value="aa-tRNA-synth_II"/>
</dbReference>
<dbReference type="Ensembl" id="ENSPMRT00000019987.1">
    <property type="protein sequence ID" value="ENSPMRP00000018818.1"/>
    <property type="gene ID" value="ENSPMRG00000012296.1"/>
</dbReference>
<organism evidence="10 11">
    <name type="scientific">Podarcis muralis</name>
    <name type="common">Wall lizard</name>
    <name type="synonym">Lacerta muralis</name>
    <dbReference type="NCBI Taxonomy" id="64176"/>
    <lineage>
        <taxon>Eukaryota</taxon>
        <taxon>Metazoa</taxon>
        <taxon>Chordata</taxon>
        <taxon>Craniata</taxon>
        <taxon>Vertebrata</taxon>
        <taxon>Euteleostomi</taxon>
        <taxon>Lepidosauria</taxon>
        <taxon>Squamata</taxon>
        <taxon>Bifurcata</taxon>
        <taxon>Unidentata</taxon>
        <taxon>Episquamata</taxon>
        <taxon>Laterata</taxon>
        <taxon>Lacertibaenia</taxon>
        <taxon>Lacertidae</taxon>
        <taxon>Podarcis</taxon>
    </lineage>
</organism>
<feature type="coiled-coil region" evidence="8">
    <location>
        <begin position="99"/>
        <end position="148"/>
    </location>
</feature>
<dbReference type="SUPFAM" id="SSF55681">
    <property type="entry name" value="Class II aaRS and biotin synthetases"/>
    <property type="match status" value="1"/>
</dbReference>
<evidence type="ECO:0000256" key="3">
    <source>
        <dbReference type="ARBA" id="ARBA00022598"/>
    </source>
</evidence>
<evidence type="ECO:0000313" key="10">
    <source>
        <dbReference type="Ensembl" id="ENSPMRP00000018818.1"/>
    </source>
</evidence>
<name>A0A670J2U9_PODMU</name>
<dbReference type="Gene3D" id="1.10.287.40">
    <property type="entry name" value="Serine-tRNA synthetase, tRNA binding domain"/>
    <property type="match status" value="1"/>
</dbReference>
<evidence type="ECO:0000256" key="2">
    <source>
        <dbReference type="ARBA" id="ARBA00012840"/>
    </source>
</evidence>
<keyword evidence="5" id="KW-0067">ATP-binding</keyword>
<evidence type="ECO:0000313" key="11">
    <source>
        <dbReference type="Proteomes" id="UP000472272"/>
    </source>
</evidence>
<dbReference type="GO" id="GO:0006434">
    <property type="term" value="P:seryl-tRNA aminoacylation"/>
    <property type="evidence" value="ECO:0007669"/>
    <property type="project" value="InterPro"/>
</dbReference>
<feature type="domain" description="Aminoacyl-transfer RNA synthetases class-II family profile" evidence="9">
    <location>
        <begin position="200"/>
        <end position="476"/>
    </location>
</feature>
<reference evidence="10" key="2">
    <citation type="submission" date="2025-08" db="UniProtKB">
        <authorList>
            <consortium name="Ensembl"/>
        </authorList>
    </citation>
    <scope>IDENTIFICATION</scope>
</reference>
<keyword evidence="6" id="KW-0030">Aminoacyl-tRNA synthetase</keyword>
<dbReference type="InterPro" id="IPR042103">
    <property type="entry name" value="SerRS_1_N_sf"/>
</dbReference>
<reference evidence="10" key="3">
    <citation type="submission" date="2025-09" db="UniProtKB">
        <authorList>
            <consortium name="Ensembl"/>
        </authorList>
    </citation>
    <scope>IDENTIFICATION</scope>
</reference>
<reference evidence="10 11" key="1">
    <citation type="journal article" date="2019" name="Proc. Natl. Acad. Sci. U.S.A.">
        <title>Regulatory changes in pterin and carotenoid genes underlie balanced color polymorphisms in the wall lizard.</title>
        <authorList>
            <person name="Andrade P."/>
            <person name="Pinho C."/>
            <person name="Perez I de Lanuza G."/>
            <person name="Afonso S."/>
            <person name="Brejcha J."/>
            <person name="Rubin C.J."/>
            <person name="Wallerman O."/>
            <person name="Pereira P."/>
            <person name="Sabatino S.J."/>
            <person name="Bellati A."/>
            <person name="Pellitteri-Rosa D."/>
            <person name="Bosakova Z."/>
            <person name="Bunikis I."/>
            <person name="Carretero M.A."/>
            <person name="Feiner N."/>
            <person name="Marsik P."/>
            <person name="Pauperio F."/>
            <person name="Salvi D."/>
            <person name="Soler L."/>
            <person name="While G.M."/>
            <person name="Uller T."/>
            <person name="Font E."/>
            <person name="Andersson L."/>
            <person name="Carneiro M."/>
        </authorList>
    </citation>
    <scope>NUCLEOTIDE SEQUENCE</scope>
</reference>
<dbReference type="Pfam" id="PF00587">
    <property type="entry name" value="tRNA-synt_2b"/>
    <property type="match status" value="1"/>
</dbReference>
<dbReference type="SUPFAM" id="SSF46589">
    <property type="entry name" value="tRNA-binding arm"/>
    <property type="match status" value="1"/>
</dbReference>
<proteinExistence type="inferred from homology"/>
<keyword evidence="4" id="KW-0547">Nucleotide-binding</keyword>
<evidence type="ECO:0000256" key="7">
    <source>
        <dbReference type="ARBA" id="ARBA00031113"/>
    </source>
</evidence>
<evidence type="ECO:0000256" key="6">
    <source>
        <dbReference type="ARBA" id="ARBA00023146"/>
    </source>
</evidence>
<comment type="similarity">
    <text evidence="1">Belongs to the class-II aminoacyl-tRNA synthetase family. Type-1 seryl-tRNA synthetase subfamily.</text>
</comment>
<keyword evidence="3" id="KW-0436">Ligase</keyword>
<accession>A0A670J2U9</accession>
<dbReference type="AlphaFoldDB" id="A0A670J2U9"/>
<evidence type="ECO:0000256" key="4">
    <source>
        <dbReference type="ARBA" id="ARBA00022741"/>
    </source>
</evidence>
<dbReference type="PANTHER" id="PTHR11778">
    <property type="entry name" value="SERYL-TRNA SYNTHETASE"/>
    <property type="match status" value="1"/>
</dbReference>
<evidence type="ECO:0000256" key="5">
    <source>
        <dbReference type="ARBA" id="ARBA00022840"/>
    </source>
</evidence>
<dbReference type="InterPro" id="IPR002317">
    <property type="entry name" value="Ser-tRNA-ligase_type_1"/>
</dbReference>
<protein>
    <recommendedName>
        <fullName evidence="2">serine--tRNA ligase</fullName>
        <ecNumber evidence="2">6.1.1.11</ecNumber>
    </recommendedName>
    <alternativeName>
        <fullName evidence="7">Seryl-tRNA synthetase</fullName>
    </alternativeName>
</protein>
<evidence type="ECO:0000256" key="8">
    <source>
        <dbReference type="SAM" id="Coils"/>
    </source>
</evidence>
<dbReference type="FunFam" id="3.30.930.10:FF:000047">
    <property type="entry name" value="serine--tRNA ligase, mitochondrial isoform X2"/>
    <property type="match status" value="1"/>
</dbReference>
<dbReference type="Gene3D" id="3.30.930.10">
    <property type="entry name" value="Bira Bifunctional Protein, Domain 2"/>
    <property type="match status" value="1"/>
</dbReference>
<evidence type="ECO:0000259" key="9">
    <source>
        <dbReference type="PROSITE" id="PS50862"/>
    </source>
</evidence>
<evidence type="ECO:0000256" key="1">
    <source>
        <dbReference type="ARBA" id="ARBA00010728"/>
    </source>
</evidence>
<dbReference type="InterPro" id="IPR002314">
    <property type="entry name" value="aa-tRNA-synt_IIb"/>
</dbReference>
<dbReference type="GeneTree" id="ENSGT00940000153792"/>
<dbReference type="PROSITE" id="PS50862">
    <property type="entry name" value="AA_TRNA_LIGASE_II"/>
    <property type="match status" value="1"/>
</dbReference>
<dbReference type="EC" id="6.1.1.11" evidence="2"/>
<dbReference type="PRINTS" id="PR00981">
    <property type="entry name" value="TRNASYNTHSER"/>
</dbReference>
<dbReference type="GO" id="GO:0004828">
    <property type="term" value="F:serine-tRNA ligase activity"/>
    <property type="evidence" value="ECO:0007669"/>
    <property type="project" value="UniProtKB-EC"/>
</dbReference>
<dbReference type="Proteomes" id="UP000472272">
    <property type="component" value="Chromosome 8"/>
</dbReference>
<keyword evidence="8" id="KW-0175">Coiled coil</keyword>